<dbReference type="InterPro" id="IPR008538">
    <property type="entry name" value="Uma2"/>
</dbReference>
<dbReference type="PANTHER" id="PTHR36558">
    <property type="entry name" value="GLR1098 PROTEIN"/>
    <property type="match status" value="1"/>
</dbReference>
<organism evidence="2 3">
    <name type="scientific">Methylomonas koyamae</name>
    <dbReference type="NCBI Taxonomy" id="702114"/>
    <lineage>
        <taxon>Bacteria</taxon>
        <taxon>Pseudomonadati</taxon>
        <taxon>Pseudomonadota</taxon>
        <taxon>Gammaproteobacteria</taxon>
        <taxon>Methylococcales</taxon>
        <taxon>Methylococcaceae</taxon>
        <taxon>Methylomonas</taxon>
    </lineage>
</organism>
<dbReference type="InterPro" id="IPR011335">
    <property type="entry name" value="Restrct_endonuc-II-like"/>
</dbReference>
<dbReference type="Pfam" id="PF05685">
    <property type="entry name" value="Uma2"/>
    <property type="match status" value="1"/>
</dbReference>
<proteinExistence type="predicted"/>
<dbReference type="InterPro" id="IPR012296">
    <property type="entry name" value="Nuclease_put_TT1808"/>
</dbReference>
<reference evidence="2 3" key="1">
    <citation type="submission" date="2016-03" db="EMBL/GenBank/DDBJ databases">
        <authorList>
            <person name="Ploux O."/>
        </authorList>
    </citation>
    <scope>NUCLEOTIDE SEQUENCE [LARGE SCALE GENOMIC DNA]</scope>
    <source>
        <strain evidence="2 3">R-45378</strain>
    </source>
</reference>
<gene>
    <name evidence="2" type="ORF">A1507_14965</name>
</gene>
<dbReference type="PANTHER" id="PTHR36558:SF1">
    <property type="entry name" value="RESTRICTION ENDONUCLEASE DOMAIN-CONTAINING PROTEIN-RELATED"/>
    <property type="match status" value="1"/>
</dbReference>
<dbReference type="OrthoDB" id="26750at2"/>
<evidence type="ECO:0000259" key="1">
    <source>
        <dbReference type="Pfam" id="PF05685"/>
    </source>
</evidence>
<dbReference type="RefSeq" id="WP_064041057.1">
    <property type="nucleotide sequence ID" value="NZ_LUUJ01000087.1"/>
</dbReference>
<evidence type="ECO:0000313" key="2">
    <source>
        <dbReference type="EMBL" id="OAI14591.1"/>
    </source>
</evidence>
<evidence type="ECO:0000313" key="3">
    <source>
        <dbReference type="Proteomes" id="UP000077857"/>
    </source>
</evidence>
<name>A0A177N9N8_9GAMM</name>
<accession>A0A177N9N8</accession>
<dbReference type="AlphaFoldDB" id="A0A177N9N8"/>
<comment type="caution">
    <text evidence="2">The sequence shown here is derived from an EMBL/GenBank/DDBJ whole genome shotgun (WGS) entry which is preliminary data.</text>
</comment>
<protein>
    <recommendedName>
        <fullName evidence="1">Putative restriction endonuclease domain-containing protein</fullName>
    </recommendedName>
</protein>
<dbReference type="EMBL" id="LUUJ01000087">
    <property type="protein sequence ID" value="OAI14591.1"/>
    <property type="molecule type" value="Genomic_DNA"/>
</dbReference>
<sequence length="195" mass="22268">MALAEKLHLSVADYLQGELLSEIKHEYINGEVYAMSGAKRAHNLISMNLAAALFAHLRGSPCRVFNSDMKVRVQTASDDCFFYPDLHVTCAAADTAEHYNSRPKLIVEILSDATERYDRAEKFHHYRKLESLEEYVLVAQDTQRVECYRRSEQWDLQLYQAGEQIRFESVGFELPVKEIYEGVEFGEAVPPAVST</sequence>
<feature type="domain" description="Putative restriction endonuclease" evidence="1">
    <location>
        <begin position="12"/>
        <end position="176"/>
    </location>
</feature>
<dbReference type="Gene3D" id="3.90.1570.10">
    <property type="entry name" value="tt1808, chain A"/>
    <property type="match status" value="1"/>
</dbReference>
<dbReference type="Proteomes" id="UP000077857">
    <property type="component" value="Unassembled WGS sequence"/>
</dbReference>
<dbReference type="SUPFAM" id="SSF52980">
    <property type="entry name" value="Restriction endonuclease-like"/>
    <property type="match status" value="1"/>
</dbReference>
<dbReference type="CDD" id="cd06260">
    <property type="entry name" value="DUF820-like"/>
    <property type="match status" value="1"/>
</dbReference>